<dbReference type="GO" id="GO:1905039">
    <property type="term" value="P:carboxylic acid transmembrane transport"/>
    <property type="evidence" value="ECO:0007669"/>
    <property type="project" value="UniProtKB-ARBA"/>
</dbReference>
<keyword evidence="3 5" id="KW-1133">Transmembrane helix</keyword>
<name>A0A7V5U154_9PROT</name>
<keyword evidence="4 5" id="KW-0472">Membrane</keyword>
<feature type="non-terminal residue" evidence="6">
    <location>
        <position position="1"/>
    </location>
</feature>
<feature type="transmembrane region" description="Helical" evidence="5">
    <location>
        <begin position="28"/>
        <end position="48"/>
    </location>
</feature>
<feature type="transmembrane region" description="Helical" evidence="5">
    <location>
        <begin position="69"/>
        <end position="86"/>
    </location>
</feature>
<dbReference type="EMBL" id="DROP01000159">
    <property type="protein sequence ID" value="HHI88769.1"/>
    <property type="molecule type" value="Genomic_DNA"/>
</dbReference>
<organism evidence="6">
    <name type="scientific">Hellea balneolensis</name>
    <dbReference type="NCBI Taxonomy" id="287478"/>
    <lineage>
        <taxon>Bacteria</taxon>
        <taxon>Pseudomonadati</taxon>
        <taxon>Pseudomonadota</taxon>
        <taxon>Alphaproteobacteria</taxon>
        <taxon>Maricaulales</taxon>
        <taxon>Robiginitomaculaceae</taxon>
        <taxon>Hellea</taxon>
    </lineage>
</organism>
<reference evidence="6" key="1">
    <citation type="journal article" date="2020" name="mSystems">
        <title>Genome- and Community-Level Interaction Insights into Carbon Utilization and Element Cycling Functions of Hydrothermarchaeota in Hydrothermal Sediment.</title>
        <authorList>
            <person name="Zhou Z."/>
            <person name="Liu Y."/>
            <person name="Xu W."/>
            <person name="Pan J."/>
            <person name="Luo Z.H."/>
            <person name="Li M."/>
        </authorList>
    </citation>
    <scope>NUCLEOTIDE SEQUENCE [LARGE SCALE GENOMIC DNA]</scope>
    <source>
        <strain evidence="6">HyVt-538</strain>
    </source>
</reference>
<feature type="transmembrane region" description="Helical" evidence="5">
    <location>
        <begin position="98"/>
        <end position="119"/>
    </location>
</feature>
<sequence>GTPIGTPPNVIFLGLYEELTGKSISFMGWMRIGVPVVVLALPLIALWLTRGVRLQGRIVLPDPGRWRRAEVRTLAVFGLTALAWMTRKDPYGGWSGLLHMPGVGDSTIALAGVLLMFVVPNGRLTQDGRRERLLDWETAGSIPWGLLLLFAGGIAMARGFTASGLSDMLGQWLGSLAGLPPLAIVLIICLVVTYLTEVTSNTATATLLMPILGAAAMATGLPPELLMIPATLAASSAFMLPVATAPNAIAYGLGGISIGEMVREGAVLSLLISTLIALVCYALLQASA</sequence>
<dbReference type="PANTHER" id="PTHR10283">
    <property type="entry name" value="SOLUTE CARRIER FAMILY 13 MEMBER"/>
    <property type="match status" value="1"/>
</dbReference>
<feature type="transmembrane region" description="Helical" evidence="5">
    <location>
        <begin position="265"/>
        <end position="284"/>
    </location>
</feature>
<keyword evidence="2 5" id="KW-0812">Transmembrane</keyword>
<evidence type="ECO:0000313" key="6">
    <source>
        <dbReference type="EMBL" id="HHI88769.1"/>
    </source>
</evidence>
<feature type="transmembrane region" description="Helical" evidence="5">
    <location>
        <begin position="227"/>
        <end position="253"/>
    </location>
</feature>
<comment type="caution">
    <text evidence="6">The sequence shown here is derived from an EMBL/GenBank/DDBJ whole genome shotgun (WGS) entry which is preliminary data.</text>
</comment>
<evidence type="ECO:0000256" key="2">
    <source>
        <dbReference type="ARBA" id="ARBA00022692"/>
    </source>
</evidence>
<accession>A0A7V5U154</accession>
<evidence type="ECO:0000256" key="3">
    <source>
        <dbReference type="ARBA" id="ARBA00022989"/>
    </source>
</evidence>
<evidence type="ECO:0000256" key="4">
    <source>
        <dbReference type="ARBA" id="ARBA00023136"/>
    </source>
</evidence>
<dbReference type="InterPro" id="IPR001898">
    <property type="entry name" value="SLC13A/DASS"/>
</dbReference>
<feature type="transmembrane region" description="Helical" evidence="5">
    <location>
        <begin position="140"/>
        <end position="160"/>
    </location>
</feature>
<comment type="subcellular location">
    <subcellularLocation>
        <location evidence="1">Membrane</location>
        <topology evidence="1">Multi-pass membrane protein</topology>
    </subcellularLocation>
</comment>
<protein>
    <submittedName>
        <fullName evidence="6">SLC13/DASS family transporter</fullName>
    </submittedName>
</protein>
<evidence type="ECO:0000256" key="5">
    <source>
        <dbReference type="SAM" id="Phobius"/>
    </source>
</evidence>
<feature type="transmembrane region" description="Helical" evidence="5">
    <location>
        <begin position="172"/>
        <end position="195"/>
    </location>
</feature>
<dbReference type="Proteomes" id="UP000885806">
    <property type="component" value="Unassembled WGS sequence"/>
</dbReference>
<dbReference type="GO" id="GO:0008514">
    <property type="term" value="F:organic anion transmembrane transporter activity"/>
    <property type="evidence" value="ECO:0007669"/>
    <property type="project" value="UniProtKB-ARBA"/>
</dbReference>
<gene>
    <name evidence="6" type="ORF">ENK01_02345</name>
</gene>
<evidence type="ECO:0000256" key="1">
    <source>
        <dbReference type="ARBA" id="ARBA00004141"/>
    </source>
</evidence>
<dbReference type="AlphaFoldDB" id="A0A7V5U154"/>
<proteinExistence type="predicted"/>
<dbReference type="Pfam" id="PF00939">
    <property type="entry name" value="Na_sulph_symp"/>
    <property type="match status" value="1"/>
</dbReference>
<dbReference type="PANTHER" id="PTHR10283:SF82">
    <property type="entry name" value="SOLUTE CARRIER FAMILY 13 MEMBER 2"/>
    <property type="match status" value="1"/>
</dbReference>
<feature type="transmembrane region" description="Helical" evidence="5">
    <location>
        <begin position="202"/>
        <end position="221"/>
    </location>
</feature>
<dbReference type="GO" id="GO:0005886">
    <property type="term" value="C:plasma membrane"/>
    <property type="evidence" value="ECO:0007669"/>
    <property type="project" value="TreeGrafter"/>
</dbReference>